<feature type="transmembrane region" description="Helical" evidence="1">
    <location>
        <begin position="79"/>
        <end position="97"/>
    </location>
</feature>
<dbReference type="RefSeq" id="WP_105064125.1">
    <property type="nucleotide sequence ID" value="NZ_BSOU01000001.1"/>
</dbReference>
<dbReference type="AlphaFoldDB" id="A0A2S7X9H4"/>
<dbReference type="Proteomes" id="UP000239273">
    <property type="component" value="Unassembled WGS sequence"/>
</dbReference>
<feature type="transmembrane region" description="Helical" evidence="1">
    <location>
        <begin position="103"/>
        <end position="124"/>
    </location>
</feature>
<dbReference type="EMBL" id="BSOU01000001">
    <property type="protein sequence ID" value="GLR73417.1"/>
    <property type="molecule type" value="Genomic_DNA"/>
</dbReference>
<reference evidence="5" key="3">
    <citation type="journal article" date="2019" name="Int. J. Syst. Evol. Microbiol.">
        <title>The Global Catalogue of Microorganisms (GCM) 10K type strain sequencing project: providing services to taxonomists for standard genome sequencing and annotation.</title>
        <authorList>
            <consortium name="The Broad Institute Genomics Platform"/>
            <consortium name="The Broad Institute Genome Sequencing Center for Infectious Disease"/>
            <person name="Wu L."/>
            <person name="Ma J."/>
        </authorList>
    </citation>
    <scope>NUCLEOTIDE SEQUENCE [LARGE SCALE GENOMIC DNA]</scope>
    <source>
        <strain evidence="5">NBRC 105001</strain>
    </source>
</reference>
<reference evidence="2" key="1">
    <citation type="journal article" date="2014" name="Int. J. Syst. Evol. Microbiol.">
        <title>Complete genome of a new Firmicutes species belonging to the dominant human colonic microbiota ('Ruminococcus bicirculans') reveals two chromosomes and a selective capacity to utilize plant glucans.</title>
        <authorList>
            <consortium name="NISC Comparative Sequencing Program"/>
            <person name="Wegmann U."/>
            <person name="Louis P."/>
            <person name="Goesmann A."/>
            <person name="Henrissat B."/>
            <person name="Duncan S.H."/>
            <person name="Flint H.J."/>
        </authorList>
    </citation>
    <scope>NUCLEOTIDE SEQUENCE</scope>
    <source>
        <strain evidence="2">NBRC 105001</strain>
    </source>
</reference>
<keyword evidence="1" id="KW-0472">Membrane</keyword>
<dbReference type="EMBL" id="MSCP01000002">
    <property type="protein sequence ID" value="PQJ87782.1"/>
    <property type="molecule type" value="Genomic_DNA"/>
</dbReference>
<feature type="transmembrane region" description="Helical" evidence="1">
    <location>
        <begin position="54"/>
        <end position="72"/>
    </location>
</feature>
<keyword evidence="5" id="KW-1185">Reference proteome</keyword>
<reference evidence="2" key="4">
    <citation type="submission" date="2023-01" db="EMBL/GenBank/DDBJ databases">
        <title>Draft genome sequence of Aliivibrio sifiae strain NBRC 105001.</title>
        <authorList>
            <person name="Sun Q."/>
            <person name="Mori K."/>
        </authorList>
    </citation>
    <scope>NUCLEOTIDE SEQUENCE</scope>
    <source>
        <strain evidence="2">NBRC 105001</strain>
    </source>
</reference>
<organism evidence="3 4">
    <name type="scientific">Aliivibrio sifiae</name>
    <dbReference type="NCBI Taxonomy" id="566293"/>
    <lineage>
        <taxon>Bacteria</taxon>
        <taxon>Pseudomonadati</taxon>
        <taxon>Pseudomonadota</taxon>
        <taxon>Gammaproteobacteria</taxon>
        <taxon>Vibrionales</taxon>
        <taxon>Vibrionaceae</taxon>
        <taxon>Aliivibrio</taxon>
    </lineage>
</organism>
<keyword evidence="1" id="KW-1133">Transmembrane helix</keyword>
<evidence type="ECO:0000313" key="3">
    <source>
        <dbReference type="EMBL" id="PQJ87782.1"/>
    </source>
</evidence>
<feature type="transmembrane region" description="Helical" evidence="1">
    <location>
        <begin position="144"/>
        <end position="166"/>
    </location>
</feature>
<keyword evidence="1" id="KW-0812">Transmembrane</keyword>
<evidence type="ECO:0000313" key="4">
    <source>
        <dbReference type="Proteomes" id="UP000239273"/>
    </source>
</evidence>
<proteinExistence type="predicted"/>
<dbReference type="OrthoDB" id="1425700at2"/>
<accession>A0A2S7X9H4</accession>
<evidence type="ECO:0000313" key="5">
    <source>
        <dbReference type="Proteomes" id="UP001156660"/>
    </source>
</evidence>
<protein>
    <submittedName>
        <fullName evidence="3">Uncharacterized protein</fullName>
    </submittedName>
</protein>
<evidence type="ECO:0000313" key="2">
    <source>
        <dbReference type="EMBL" id="GLR73417.1"/>
    </source>
</evidence>
<sequence length="212" mass="24186">MMFSYSKSADIKKIQKGLLQFFIQCLVVAVAYLVIRTDIIVLKNELSENSLTEYYQQILLLIVAFSFSYIAITNKEARSFSILIIGFFSCMCIRESDGVLDEVYHGFWLVPALIVTFTCIYFALKDKKGLLSTAARFFDSRYFYTLSCALVIVLVFSRLAGMGYLWQTLLDDHYIRTIKKLAEEGTELLGYSLLAYSALGFGIEVHRLNKNS</sequence>
<feature type="transmembrane region" description="Helical" evidence="1">
    <location>
        <begin position="21"/>
        <end position="42"/>
    </location>
</feature>
<name>A0A2S7X9H4_9GAMM</name>
<reference evidence="3 4" key="2">
    <citation type="submission" date="2016-12" db="EMBL/GenBank/DDBJ databases">
        <title>Diversity of luminous bacteria.</title>
        <authorList>
            <person name="Yoshizawa S."/>
            <person name="Kogure K."/>
        </authorList>
    </citation>
    <scope>NUCLEOTIDE SEQUENCE [LARGE SCALE GENOMIC DNA]</scope>
    <source>
        <strain evidence="3 4">NBRC 105001</strain>
    </source>
</reference>
<gene>
    <name evidence="3" type="ORF">BTO23_16995</name>
    <name evidence="2" type="ORF">GCM10007855_02900</name>
</gene>
<comment type="caution">
    <text evidence="3">The sequence shown here is derived from an EMBL/GenBank/DDBJ whole genome shotgun (WGS) entry which is preliminary data.</text>
</comment>
<evidence type="ECO:0000256" key="1">
    <source>
        <dbReference type="SAM" id="Phobius"/>
    </source>
</evidence>
<dbReference type="Proteomes" id="UP001156660">
    <property type="component" value="Unassembled WGS sequence"/>
</dbReference>